<dbReference type="PANTHER" id="PTHR46630:SF1">
    <property type="entry name" value="TETRATRICOPEPTIDE REPEAT PROTEIN 29"/>
    <property type="match status" value="1"/>
</dbReference>
<evidence type="ECO:0000256" key="1">
    <source>
        <dbReference type="ARBA" id="ARBA00004496"/>
    </source>
</evidence>
<proteinExistence type="predicted"/>
<comment type="subcellular location">
    <subcellularLocation>
        <location evidence="1">Cytoplasm</location>
    </subcellularLocation>
</comment>
<evidence type="ECO:0000256" key="4">
    <source>
        <dbReference type="ARBA" id="ARBA00022803"/>
    </source>
</evidence>
<keyword evidence="3" id="KW-0677">Repeat</keyword>
<feature type="compositionally biased region" description="Basic and acidic residues" evidence="9">
    <location>
        <begin position="448"/>
        <end position="468"/>
    </location>
</feature>
<dbReference type="InterPro" id="IPR051476">
    <property type="entry name" value="Bac_ResReg_Asp_Phosphatase"/>
</dbReference>
<dbReference type="GO" id="GO:0005737">
    <property type="term" value="C:cytoplasm"/>
    <property type="evidence" value="ECO:0007669"/>
    <property type="project" value="UniProtKB-SubCell"/>
</dbReference>
<evidence type="ECO:0000313" key="11">
    <source>
        <dbReference type="Proteomes" id="UP000597762"/>
    </source>
</evidence>
<accession>A0A812EKZ0</accession>
<comment type="caution">
    <text evidence="10">The sequence shown here is derived from an EMBL/GenBank/DDBJ whole genome shotgun (WGS) entry which is preliminary data.</text>
</comment>
<dbReference type="AlphaFoldDB" id="A0A812EKZ0"/>
<organism evidence="10 11">
    <name type="scientific">Acanthosepion pharaonis</name>
    <name type="common">Pharaoh cuttlefish</name>
    <name type="synonym">Sepia pharaonis</name>
    <dbReference type="NCBI Taxonomy" id="158019"/>
    <lineage>
        <taxon>Eukaryota</taxon>
        <taxon>Metazoa</taxon>
        <taxon>Spiralia</taxon>
        <taxon>Lophotrochozoa</taxon>
        <taxon>Mollusca</taxon>
        <taxon>Cephalopoda</taxon>
        <taxon>Coleoidea</taxon>
        <taxon>Decapodiformes</taxon>
        <taxon>Sepiida</taxon>
        <taxon>Sepiina</taxon>
        <taxon>Sepiidae</taxon>
        <taxon>Acanthosepion</taxon>
    </lineage>
</organism>
<dbReference type="GO" id="GO:0003341">
    <property type="term" value="P:cilium movement"/>
    <property type="evidence" value="ECO:0007669"/>
    <property type="project" value="TreeGrafter"/>
</dbReference>
<evidence type="ECO:0000256" key="8">
    <source>
        <dbReference type="SAM" id="Coils"/>
    </source>
</evidence>
<dbReference type="Proteomes" id="UP000597762">
    <property type="component" value="Unassembled WGS sequence"/>
</dbReference>
<dbReference type="Pfam" id="PF13181">
    <property type="entry name" value="TPR_8"/>
    <property type="match status" value="2"/>
</dbReference>
<feature type="coiled-coil region" evidence="8">
    <location>
        <begin position="109"/>
        <end position="136"/>
    </location>
</feature>
<evidence type="ECO:0000256" key="6">
    <source>
        <dbReference type="ARBA" id="ARBA00044739"/>
    </source>
</evidence>
<dbReference type="EMBL" id="CAHIKZ030005474">
    <property type="protein sequence ID" value="CAE1326267.1"/>
    <property type="molecule type" value="Genomic_DNA"/>
</dbReference>
<dbReference type="OrthoDB" id="626167at2759"/>
<dbReference type="PROSITE" id="PS50005">
    <property type="entry name" value="TPR"/>
    <property type="match status" value="1"/>
</dbReference>
<evidence type="ECO:0000313" key="10">
    <source>
        <dbReference type="EMBL" id="CAE1326267.1"/>
    </source>
</evidence>
<dbReference type="SUPFAM" id="SSF48452">
    <property type="entry name" value="TPR-like"/>
    <property type="match status" value="1"/>
</dbReference>
<feature type="region of interest" description="Disordered" evidence="9">
    <location>
        <begin position="446"/>
        <end position="478"/>
    </location>
</feature>
<keyword evidence="8" id="KW-0175">Coiled coil</keyword>
<keyword evidence="4 7" id="KW-0802">TPR repeat</keyword>
<evidence type="ECO:0000256" key="2">
    <source>
        <dbReference type="ARBA" id="ARBA00022490"/>
    </source>
</evidence>
<evidence type="ECO:0000256" key="5">
    <source>
        <dbReference type="ARBA" id="ARBA00040665"/>
    </source>
</evidence>
<dbReference type="GO" id="GO:0005929">
    <property type="term" value="C:cilium"/>
    <property type="evidence" value="ECO:0007669"/>
    <property type="project" value="TreeGrafter"/>
</dbReference>
<evidence type="ECO:0000256" key="7">
    <source>
        <dbReference type="PROSITE-ProRule" id="PRU00339"/>
    </source>
</evidence>
<gene>
    <name evidence="10" type="ORF">SPHA_75839</name>
</gene>
<dbReference type="InterPro" id="IPR019734">
    <property type="entry name" value="TPR_rpt"/>
</dbReference>
<reference evidence="10" key="1">
    <citation type="submission" date="2021-01" db="EMBL/GenBank/DDBJ databases">
        <authorList>
            <person name="Li R."/>
            <person name="Bekaert M."/>
        </authorList>
    </citation>
    <scope>NUCLEOTIDE SEQUENCE</scope>
    <source>
        <strain evidence="10">Farmed</strain>
    </source>
</reference>
<feature type="repeat" description="TPR" evidence="7">
    <location>
        <begin position="280"/>
        <end position="313"/>
    </location>
</feature>
<dbReference type="PANTHER" id="PTHR46630">
    <property type="entry name" value="TETRATRICOPEPTIDE REPEAT PROTEIN 29"/>
    <property type="match status" value="1"/>
</dbReference>
<keyword evidence="11" id="KW-1185">Reference proteome</keyword>
<dbReference type="InterPro" id="IPR011990">
    <property type="entry name" value="TPR-like_helical_dom_sf"/>
</dbReference>
<protein>
    <recommendedName>
        <fullName evidence="5">Tetratricopeptide repeat protein 29</fullName>
    </recommendedName>
</protein>
<dbReference type="Gene3D" id="1.25.40.10">
    <property type="entry name" value="Tetratricopeptide repeat domain"/>
    <property type="match status" value="1"/>
</dbReference>
<evidence type="ECO:0000256" key="3">
    <source>
        <dbReference type="ARBA" id="ARBA00022737"/>
    </source>
</evidence>
<evidence type="ECO:0000256" key="9">
    <source>
        <dbReference type="SAM" id="MobiDB-lite"/>
    </source>
</evidence>
<sequence length="568" mass="65576">MASAVDTSMSRMFRRLTRRDQSFLMRPPVHGRKLLQPMKMPTNKRERDLLEKQVYLRENLPVLNKKETANYWKSFKHSLCVDLLASGFHLSFDEIFNLIQEQKKRISPYEKKQTLLEEEKDKLNIIKKQLMEAESAMLAENYRLAYEARLVLANHFSNEEDKWLSDHFRETCLEVSCLVDSDEGKTYAEGYCNMALALKDSGEYLMAMEKLEWYYELTAGREWTNDEGLNLHQQASSYLFQIYTFIAMKKKESGYTEEALLYLQKAYERAVEAKDQNDIGEAIYKLGLAYLDAKDPDVALEHLKKFMEISEKLHSAYGMGRAANGIASAYEMKGNMDICMTYLRMYVDIAEKNGLEQAYSTACHHLGSICNSLAIHDEAVEWFSKAYNISRALNDYQSLGANRVQFGTALAHKMNVIYISNVKMPNIEALLKWKSFRAEEFISEENEVENHTETNAEDLFSDKKKEPSETGNEPTENVSHDANVITSKCYLSSGKKRAAVIVTSTRHILQSSGFKQHFFFTLLFHIPYTVCKSDKTFSNYYVILRESPFLSDEVNLPIQQWWGLLNCG</sequence>
<name>A0A812EKZ0_ACAPH</name>
<keyword evidence="2" id="KW-0963">Cytoplasm</keyword>
<comment type="function">
    <text evidence="6">Axonemal protein which is implicated in axonemal and/or peri-axonemal structure assembly and regulates flagellum assembly and beating and therefore sperm motility.</text>
</comment>
<dbReference type="SMART" id="SM00028">
    <property type="entry name" value="TPR"/>
    <property type="match status" value="4"/>
</dbReference>